<comment type="function">
    <text evidence="1">Component of the MICOS complex, a large protein complex of the mitochondrial inner membrane that plays crucial roles in the maintenance of crista junctions, inner membrane architecture, and formation of contact sites to the outer membrane.</text>
</comment>
<gene>
    <name evidence="2" type="ORF">QCA50_018370</name>
</gene>
<reference evidence="2 3" key="1">
    <citation type="submission" date="2022-09" db="EMBL/GenBank/DDBJ databases">
        <authorList>
            <person name="Palmer J.M."/>
        </authorList>
    </citation>
    <scope>NUCLEOTIDE SEQUENCE [LARGE SCALE GENOMIC DNA]</scope>
    <source>
        <strain evidence="2 3">DSM 7382</strain>
    </source>
</reference>
<dbReference type="InterPro" id="IPR019166">
    <property type="entry name" value="MIC26/MIC27"/>
</dbReference>
<comment type="caution">
    <text evidence="2">The sequence shown here is derived from an EMBL/GenBank/DDBJ whole genome shotgun (WGS) entry which is preliminary data.</text>
</comment>
<dbReference type="PANTHER" id="PTHR28268">
    <property type="entry name" value="MICOS SUBUNIT MIC26"/>
    <property type="match status" value="1"/>
</dbReference>
<evidence type="ECO:0000256" key="1">
    <source>
        <dbReference type="RuleBase" id="RU363021"/>
    </source>
</evidence>
<dbReference type="PANTHER" id="PTHR28268:SF1">
    <property type="entry name" value="MICOS SUBUNIT MIC26"/>
    <property type="match status" value="1"/>
</dbReference>
<dbReference type="Pfam" id="PF09769">
    <property type="entry name" value="ApoO"/>
    <property type="match status" value="1"/>
</dbReference>
<accession>A0AAW0FCW1</accession>
<name>A0AAW0FCW1_9APHY</name>
<sequence>MIIDTISAKVSVAAGISSSMIFGGQPSIHNESKRRFYEDESNVVPVPGTVTPAAGSEVEILGPNRLVDGISVRSPSALESTFKSGRESVVSAYNSLQGFLNNKYVQYNEKERQVTSTVSGLHNKTEDLLPNGIYILIAALSGNIMARQRGIVSKATFPVILGVASFKYFLPQTFSNTTGFIWSLEEKYIPEVAHSQQVSIEKADEFVNQIEKASESSQKSLQGRVQSLRQKIADVTGLNIDGDVTKK</sequence>
<keyword evidence="1" id="KW-0472">Membrane</keyword>
<dbReference type="GO" id="GO:0042407">
    <property type="term" value="P:cristae formation"/>
    <property type="evidence" value="ECO:0007669"/>
    <property type="project" value="InterPro"/>
</dbReference>
<dbReference type="InterPro" id="IPR033181">
    <property type="entry name" value="Mic26_fungi"/>
</dbReference>
<keyword evidence="1" id="KW-0999">Mitochondrion inner membrane</keyword>
<organism evidence="2 3">
    <name type="scientific">Cerrena zonata</name>
    <dbReference type="NCBI Taxonomy" id="2478898"/>
    <lineage>
        <taxon>Eukaryota</taxon>
        <taxon>Fungi</taxon>
        <taxon>Dikarya</taxon>
        <taxon>Basidiomycota</taxon>
        <taxon>Agaricomycotina</taxon>
        <taxon>Agaricomycetes</taxon>
        <taxon>Polyporales</taxon>
        <taxon>Cerrenaceae</taxon>
        <taxon>Cerrena</taxon>
    </lineage>
</organism>
<protein>
    <recommendedName>
        <fullName evidence="1">MICOS complex subunit</fullName>
    </recommendedName>
</protein>
<dbReference type="EMBL" id="JASBNA010000069">
    <property type="protein sequence ID" value="KAK7678643.1"/>
    <property type="molecule type" value="Genomic_DNA"/>
</dbReference>
<keyword evidence="3" id="KW-1185">Reference proteome</keyword>
<keyword evidence="1" id="KW-0496">Mitochondrion</keyword>
<dbReference type="AlphaFoldDB" id="A0AAW0FCW1"/>
<evidence type="ECO:0000313" key="2">
    <source>
        <dbReference type="EMBL" id="KAK7678643.1"/>
    </source>
</evidence>
<dbReference type="Proteomes" id="UP001385951">
    <property type="component" value="Unassembled WGS sequence"/>
</dbReference>
<dbReference type="GO" id="GO:0044284">
    <property type="term" value="C:mitochondrial crista junction"/>
    <property type="evidence" value="ECO:0007669"/>
    <property type="project" value="TreeGrafter"/>
</dbReference>
<proteinExistence type="predicted"/>
<comment type="subcellular location">
    <subcellularLocation>
        <location evidence="1">Mitochondrion inner membrane</location>
    </subcellularLocation>
</comment>
<evidence type="ECO:0000313" key="3">
    <source>
        <dbReference type="Proteomes" id="UP001385951"/>
    </source>
</evidence>
<dbReference type="GO" id="GO:0061617">
    <property type="term" value="C:MICOS complex"/>
    <property type="evidence" value="ECO:0007669"/>
    <property type="project" value="UniProtKB-UniRule"/>
</dbReference>
<comment type="subunit">
    <text evidence="1">Component of the mitochondrial contact site and cristae organizing system (MICOS) complex.</text>
</comment>